<proteinExistence type="predicted"/>
<dbReference type="OrthoDB" id="1121837at2"/>
<accession>A0A345UIR0</accession>
<evidence type="ECO:0000313" key="1">
    <source>
        <dbReference type="EMBL" id="AXJ00362.1"/>
    </source>
</evidence>
<dbReference type="InterPro" id="IPR025563">
    <property type="entry name" value="DUF4286"/>
</dbReference>
<reference evidence="1 2" key="1">
    <citation type="submission" date="2018-03" db="EMBL/GenBank/DDBJ databases">
        <title>Phenotypic and genomic properties of Cyclonatronum proteinivorum gen. nov., sp. nov., a haloalkaliphilic bacteroidete from soda lakes possessing Na+-translocating rhodopsin.</title>
        <authorList>
            <person name="Toshchakov S.V."/>
            <person name="Korzhenkov A."/>
            <person name="Samarov N.I."/>
            <person name="Kublanov I.V."/>
            <person name="Muntyan M.S."/>
            <person name="Sorokin D.Y."/>
        </authorList>
    </citation>
    <scope>NUCLEOTIDE SEQUENCE [LARGE SCALE GENOMIC DNA]</scope>
    <source>
        <strain evidence="1 2">Omega</strain>
    </source>
</reference>
<name>A0A345UIR0_9BACT</name>
<dbReference type="Pfam" id="PF14114">
    <property type="entry name" value="DUF4286"/>
    <property type="match status" value="1"/>
</dbReference>
<protein>
    <recommendedName>
        <fullName evidence="3">DUF4286 family protein</fullName>
    </recommendedName>
</protein>
<dbReference type="AlphaFoldDB" id="A0A345UIR0"/>
<keyword evidence="2" id="KW-1185">Reference proteome</keyword>
<evidence type="ECO:0008006" key="3">
    <source>
        <dbReference type="Google" id="ProtNLM"/>
    </source>
</evidence>
<dbReference type="Proteomes" id="UP000254808">
    <property type="component" value="Chromosome"/>
</dbReference>
<dbReference type="KEGG" id="cprv:CYPRO_1097"/>
<organism evidence="1 2">
    <name type="scientific">Cyclonatronum proteinivorum</name>
    <dbReference type="NCBI Taxonomy" id="1457365"/>
    <lineage>
        <taxon>Bacteria</taxon>
        <taxon>Pseudomonadati</taxon>
        <taxon>Balneolota</taxon>
        <taxon>Balneolia</taxon>
        <taxon>Balneolales</taxon>
        <taxon>Cyclonatronaceae</taxon>
        <taxon>Cyclonatronum</taxon>
    </lineage>
</organism>
<evidence type="ECO:0000313" key="2">
    <source>
        <dbReference type="Proteomes" id="UP000254808"/>
    </source>
</evidence>
<gene>
    <name evidence="1" type="ORF">CYPRO_1097</name>
</gene>
<dbReference type="EMBL" id="CP027806">
    <property type="protein sequence ID" value="AXJ00362.1"/>
    <property type="molecule type" value="Genomic_DNA"/>
</dbReference>
<sequence length="102" mass="12096">MHLYVVSIHIQKAAESRWVAWMTETHIPEVLDTGLFHGCRMFRSELQHREGYTTYRMHYTLKSRQAFDTYEKVFAPALRNSAPPEFTGRFTAERDLLEMVEE</sequence>
<dbReference type="RefSeq" id="WP_114983634.1">
    <property type="nucleotide sequence ID" value="NZ_CP027806.1"/>
</dbReference>